<sequence length="240" mass="26201">MGVEAHKAASLTLLHPNSKQAREKVLHTLVSKASFFRVAEAECLSFTYFTPATRKGAMLGMVPASEKDTIVGVVQTFPSLPAASEADHFFKLSDVAATEIDHATWFPTAGFVARTGQRETPKAKIVMLAKFVCKDGEGMREKLVDVLGNFCNWVEANEPTTLTYCVMTRPDAPQEVLMVERYKDLPALGVHGKTKEFKAMFKATGPYVQGKKTILSEWEEQEGSFVSNSPGGAGVPKAKL</sequence>
<evidence type="ECO:0000313" key="3">
    <source>
        <dbReference type="Proteomes" id="UP000053328"/>
    </source>
</evidence>
<dbReference type="InterPro" id="IPR011008">
    <property type="entry name" value="Dimeric_a/b-barrel"/>
</dbReference>
<feature type="domain" description="ABM" evidence="1">
    <location>
        <begin position="125"/>
        <end position="218"/>
    </location>
</feature>
<dbReference type="PANTHER" id="PTHR40624">
    <property type="entry name" value="BIOSYNTHESIS MONOOXYGENASE, PUTATIVE (AFU_ORTHOLOGUE AFUA_1G12025)-RELATED"/>
    <property type="match status" value="1"/>
</dbReference>
<keyword evidence="3" id="KW-1185">Reference proteome</keyword>
<dbReference type="Pfam" id="PF03992">
    <property type="entry name" value="ABM"/>
    <property type="match status" value="1"/>
</dbReference>
<accession>A0A0D2A4H5</accession>
<reference evidence="2 3" key="1">
    <citation type="submission" date="2015-01" db="EMBL/GenBank/DDBJ databases">
        <title>The Genome Sequence of Exophiala spinifera CBS89968.</title>
        <authorList>
            <consortium name="The Broad Institute Genomics Platform"/>
            <person name="Cuomo C."/>
            <person name="de Hoog S."/>
            <person name="Gorbushina A."/>
            <person name="Stielow B."/>
            <person name="Teixiera M."/>
            <person name="Abouelleil A."/>
            <person name="Chapman S.B."/>
            <person name="Priest M."/>
            <person name="Young S.K."/>
            <person name="Wortman J."/>
            <person name="Nusbaum C."/>
            <person name="Birren B."/>
        </authorList>
    </citation>
    <scope>NUCLEOTIDE SEQUENCE [LARGE SCALE GENOMIC DNA]</scope>
    <source>
        <strain evidence="2 3">CBS 89968</strain>
    </source>
</reference>
<organism evidence="2 3">
    <name type="scientific">Exophiala spinifera</name>
    <dbReference type="NCBI Taxonomy" id="91928"/>
    <lineage>
        <taxon>Eukaryota</taxon>
        <taxon>Fungi</taxon>
        <taxon>Dikarya</taxon>
        <taxon>Ascomycota</taxon>
        <taxon>Pezizomycotina</taxon>
        <taxon>Eurotiomycetes</taxon>
        <taxon>Chaetothyriomycetidae</taxon>
        <taxon>Chaetothyriales</taxon>
        <taxon>Herpotrichiellaceae</taxon>
        <taxon>Exophiala</taxon>
    </lineage>
</organism>
<dbReference type="PROSITE" id="PS51725">
    <property type="entry name" value="ABM"/>
    <property type="match status" value="1"/>
</dbReference>
<dbReference type="Gene3D" id="3.30.70.100">
    <property type="match status" value="1"/>
</dbReference>
<dbReference type="SUPFAM" id="SSF54909">
    <property type="entry name" value="Dimeric alpha+beta barrel"/>
    <property type="match status" value="1"/>
</dbReference>
<dbReference type="VEuPathDB" id="FungiDB:PV08_00316"/>
<dbReference type="HOGENOM" id="CLU_1323635_0_0_1"/>
<evidence type="ECO:0000259" key="1">
    <source>
        <dbReference type="PROSITE" id="PS51725"/>
    </source>
</evidence>
<dbReference type="PANTHER" id="PTHR40624:SF1">
    <property type="entry name" value="BIOSYNTHESIS MONOOXYGENASE, PUTATIVE (AFU_ORTHOLOGUE AFUA_1G12025)-RELATED"/>
    <property type="match status" value="1"/>
</dbReference>
<dbReference type="AlphaFoldDB" id="A0A0D2A4H5"/>
<dbReference type="InterPro" id="IPR007138">
    <property type="entry name" value="ABM_dom"/>
</dbReference>
<name>A0A0D2A4H5_9EURO</name>
<dbReference type="GeneID" id="27327399"/>
<protein>
    <recommendedName>
        <fullName evidence="1">ABM domain-containing protein</fullName>
    </recommendedName>
</protein>
<dbReference type="EMBL" id="KN847492">
    <property type="protein sequence ID" value="KIW19742.1"/>
    <property type="molecule type" value="Genomic_DNA"/>
</dbReference>
<evidence type="ECO:0000313" key="2">
    <source>
        <dbReference type="EMBL" id="KIW19742.1"/>
    </source>
</evidence>
<dbReference type="OrthoDB" id="10011777at2759"/>
<dbReference type="RefSeq" id="XP_016239958.1">
    <property type="nucleotide sequence ID" value="XM_016374682.1"/>
</dbReference>
<gene>
    <name evidence="2" type="ORF">PV08_00316</name>
</gene>
<dbReference type="Proteomes" id="UP000053328">
    <property type="component" value="Unassembled WGS sequence"/>
</dbReference>
<proteinExistence type="predicted"/>